<accession>A0ABS7YP29</accession>
<evidence type="ECO:0000313" key="1">
    <source>
        <dbReference type="EMBL" id="MCA2017416.1"/>
    </source>
</evidence>
<proteinExistence type="predicted"/>
<protein>
    <submittedName>
        <fullName evidence="1">Uncharacterized protein</fullName>
    </submittedName>
</protein>
<reference evidence="2" key="1">
    <citation type="submission" date="2023-07" db="EMBL/GenBank/DDBJ databases">
        <title>Molecular identification of indigenous halophilic bacteria isolated from red sea cost, biodegradation of synthetic dyes and assessment of degraded metabolite toxicity.</title>
        <authorList>
            <person name="Chaieb K."/>
            <person name="Altayb H.N."/>
        </authorList>
    </citation>
    <scope>NUCLEOTIDE SEQUENCE [LARGE SCALE GENOMIC DNA]</scope>
    <source>
        <strain evidence="2">K20</strain>
    </source>
</reference>
<evidence type="ECO:0000313" key="2">
    <source>
        <dbReference type="Proteomes" id="UP001199044"/>
    </source>
</evidence>
<keyword evidence="2" id="KW-1185">Reference proteome</keyword>
<dbReference type="EMBL" id="JAIWIU010000105">
    <property type="protein sequence ID" value="MCA2017416.1"/>
    <property type="molecule type" value="Genomic_DNA"/>
</dbReference>
<dbReference type="Proteomes" id="UP001199044">
    <property type="component" value="Unassembled WGS sequence"/>
</dbReference>
<organism evidence="1 2">
    <name type="scientific">Vibrio tritonius</name>
    <dbReference type="NCBI Taxonomy" id="1435069"/>
    <lineage>
        <taxon>Bacteria</taxon>
        <taxon>Pseudomonadati</taxon>
        <taxon>Pseudomonadota</taxon>
        <taxon>Gammaproteobacteria</taxon>
        <taxon>Vibrionales</taxon>
        <taxon>Vibrionaceae</taxon>
        <taxon>Vibrio</taxon>
    </lineage>
</organism>
<dbReference type="RefSeq" id="WP_225251153.1">
    <property type="nucleotide sequence ID" value="NZ_JAIWIU010000105.1"/>
</dbReference>
<sequence>MYEQIKYRLVNVYVSDVIKTSSRRGFSRLENTVYSVPTINIEPVICYISGSGLFNTQIKCRL</sequence>
<gene>
    <name evidence="1" type="ORF">LDJ79_14930</name>
</gene>
<name>A0ABS7YP29_9VIBR</name>
<comment type="caution">
    <text evidence="1">The sequence shown here is derived from an EMBL/GenBank/DDBJ whole genome shotgun (WGS) entry which is preliminary data.</text>
</comment>
<feature type="non-terminal residue" evidence="1">
    <location>
        <position position="62"/>
    </location>
</feature>